<evidence type="ECO:0000256" key="6">
    <source>
        <dbReference type="SAM" id="MobiDB-lite"/>
    </source>
</evidence>
<feature type="transmembrane region" description="Helical" evidence="7">
    <location>
        <begin position="157"/>
        <end position="176"/>
    </location>
</feature>
<feature type="transmembrane region" description="Helical" evidence="7">
    <location>
        <begin position="99"/>
        <end position="120"/>
    </location>
</feature>
<dbReference type="PANTHER" id="PTHR30482:SF10">
    <property type="entry name" value="HIGH-AFFINITY BRANCHED-CHAIN AMINO ACID TRANSPORT PROTEIN BRAE"/>
    <property type="match status" value="1"/>
</dbReference>
<feature type="transmembrane region" description="Helical" evidence="7">
    <location>
        <begin position="314"/>
        <end position="343"/>
    </location>
</feature>
<evidence type="ECO:0000256" key="1">
    <source>
        <dbReference type="ARBA" id="ARBA00004651"/>
    </source>
</evidence>
<feature type="transmembrane region" description="Helical" evidence="7">
    <location>
        <begin position="371"/>
        <end position="393"/>
    </location>
</feature>
<proteinExistence type="predicted"/>
<feature type="transmembrane region" description="Helical" evidence="7">
    <location>
        <begin position="281"/>
        <end position="302"/>
    </location>
</feature>
<dbReference type="RefSeq" id="WP_245858251.1">
    <property type="nucleotide sequence ID" value="NZ_PGEY01000001.1"/>
</dbReference>
<evidence type="ECO:0000256" key="2">
    <source>
        <dbReference type="ARBA" id="ARBA00022475"/>
    </source>
</evidence>
<dbReference type="InterPro" id="IPR043428">
    <property type="entry name" value="LivM-like"/>
</dbReference>
<dbReference type="InterPro" id="IPR001851">
    <property type="entry name" value="ABC_transp_permease"/>
</dbReference>
<evidence type="ECO:0000256" key="3">
    <source>
        <dbReference type="ARBA" id="ARBA00022692"/>
    </source>
</evidence>
<keyword evidence="9" id="KW-1185">Reference proteome</keyword>
<dbReference type="CDD" id="cd06581">
    <property type="entry name" value="TM_PBP1_LivM_like"/>
    <property type="match status" value="1"/>
</dbReference>
<protein>
    <submittedName>
        <fullName evidence="8">Amino acid/amide ABC transporter membrane protein 2 (HAAT family)</fullName>
    </submittedName>
</protein>
<feature type="transmembrane region" description="Helical" evidence="7">
    <location>
        <begin position="64"/>
        <end position="87"/>
    </location>
</feature>
<evidence type="ECO:0000313" key="9">
    <source>
        <dbReference type="Proteomes" id="UP000229263"/>
    </source>
</evidence>
<evidence type="ECO:0000256" key="5">
    <source>
        <dbReference type="ARBA" id="ARBA00023136"/>
    </source>
</evidence>
<evidence type="ECO:0000313" key="8">
    <source>
        <dbReference type="EMBL" id="PJJ42963.1"/>
    </source>
</evidence>
<sequence>MNTQPTNTSEAMDTRPADAGTVSAPLEPGTETQTGQASQAGTASKLARRVRVAESGPRTARGQIGIWAAGIVGVIILALLPLLNISVPGLLPTPTYQPGALQLLSLCLFMAAAALSYHLLIGVAGLLSFGHALYFGAGSYGLAIILNTFGLPLLPSMGLALVAALLLSALTGMVALRVTGIPFAMVTLAFAQAGSVLVRRNPGGATGGEEGLSLNTAGVPDFLVGVANTRNLYWLALLTLIVVFALVSWVQAGRAGHVAAAVRENELRVRVLGLQPYRAKLLVFVVGGTLAALVGMVFLLLQSGTVPRQVSADFTITLLVMVVLGGVGSKWGAVLGGVIYTLLDQRLTTLSQSPALDALPPVLHVPLSEPLFILGTLFILVVLFMPGGLVGAIQRLRGRFSKKQA</sequence>
<feature type="compositionally biased region" description="Polar residues" evidence="6">
    <location>
        <begin position="30"/>
        <end position="42"/>
    </location>
</feature>
<comment type="caution">
    <text evidence="8">The sequence shown here is derived from an EMBL/GenBank/DDBJ whole genome shotgun (WGS) entry which is preliminary data.</text>
</comment>
<feature type="transmembrane region" description="Helical" evidence="7">
    <location>
        <begin position="132"/>
        <end position="151"/>
    </location>
</feature>
<dbReference type="Pfam" id="PF02653">
    <property type="entry name" value="BPD_transp_2"/>
    <property type="match status" value="1"/>
</dbReference>
<keyword evidence="4 7" id="KW-1133">Transmembrane helix</keyword>
<gene>
    <name evidence="8" type="ORF">ATK23_0125</name>
</gene>
<evidence type="ECO:0000256" key="7">
    <source>
        <dbReference type="SAM" id="Phobius"/>
    </source>
</evidence>
<accession>A0ABX4MUL8</accession>
<dbReference type="Proteomes" id="UP000229263">
    <property type="component" value="Unassembled WGS sequence"/>
</dbReference>
<dbReference type="PANTHER" id="PTHR30482">
    <property type="entry name" value="HIGH-AFFINITY BRANCHED-CHAIN AMINO ACID TRANSPORT SYSTEM PERMEASE"/>
    <property type="match status" value="1"/>
</dbReference>
<feature type="transmembrane region" description="Helical" evidence="7">
    <location>
        <begin position="232"/>
        <end position="250"/>
    </location>
</feature>
<comment type="subcellular location">
    <subcellularLocation>
        <location evidence="1">Cell membrane</location>
        <topology evidence="1">Multi-pass membrane protein</topology>
    </subcellularLocation>
</comment>
<evidence type="ECO:0000256" key="4">
    <source>
        <dbReference type="ARBA" id="ARBA00022989"/>
    </source>
</evidence>
<reference evidence="8 9" key="1">
    <citation type="submission" date="2017-11" db="EMBL/GenBank/DDBJ databases">
        <title>Sequencing the genomes of 1000 actinobacteria strains.</title>
        <authorList>
            <person name="Klenk H.-P."/>
        </authorList>
    </citation>
    <scope>NUCLEOTIDE SEQUENCE [LARGE SCALE GENOMIC DNA]</scope>
    <source>
        <strain evidence="8 9">DSM 12798</strain>
    </source>
</reference>
<keyword evidence="3 7" id="KW-0812">Transmembrane</keyword>
<name>A0ABX4MUL8_9MICC</name>
<organism evidence="8 9">
    <name type="scientific">Glutamicibacter mysorens</name>
    <dbReference type="NCBI Taxonomy" id="257984"/>
    <lineage>
        <taxon>Bacteria</taxon>
        <taxon>Bacillati</taxon>
        <taxon>Actinomycetota</taxon>
        <taxon>Actinomycetes</taxon>
        <taxon>Micrococcales</taxon>
        <taxon>Micrococcaceae</taxon>
        <taxon>Glutamicibacter</taxon>
    </lineage>
</organism>
<feature type="compositionally biased region" description="Polar residues" evidence="6">
    <location>
        <begin position="1"/>
        <end position="11"/>
    </location>
</feature>
<feature type="region of interest" description="Disordered" evidence="6">
    <location>
        <begin position="1"/>
        <end position="43"/>
    </location>
</feature>
<dbReference type="EMBL" id="PGEY01000001">
    <property type="protein sequence ID" value="PJJ42963.1"/>
    <property type="molecule type" value="Genomic_DNA"/>
</dbReference>
<keyword evidence="2" id="KW-1003">Cell membrane</keyword>
<keyword evidence="5 7" id="KW-0472">Membrane</keyword>